<dbReference type="PANTHER" id="PTHR38224:SF3">
    <property type="match status" value="1"/>
</dbReference>
<dbReference type="Proteomes" id="UP001311915">
    <property type="component" value="Unassembled WGS sequence"/>
</dbReference>
<sequence length="256" mass="29930">MTSKSKNTNLLVKSDQRCRKMTVLKQMQTCKIAGLSTKKTAMKEFNGFTCNIGQHHASIGTRNALMMEQNCELDPYSDRSVEDYIARTTRMPVVESSVYGYQNGHTMIKEERVIWEEQHNMHGNRYNYRFPSGGIHQGYRAAEAQKKVHFVERDRTTEVKDKKFHNEDDSFIQRNNNSNMYVNRSKYNFPSGYHHGSPPPEAQKKAHFVEHDRTTEVGRKEKHKVSEEKVDNEADNFIKRKHKNFELAKMDTFMVN</sequence>
<dbReference type="EMBL" id="JAWPEI010000002">
    <property type="protein sequence ID" value="KAK4735218.1"/>
    <property type="molecule type" value="Genomic_DNA"/>
</dbReference>
<name>A0AAV9MBD2_9SOLN</name>
<gene>
    <name evidence="1" type="ORF">R3W88_009479</name>
</gene>
<evidence type="ECO:0000313" key="1">
    <source>
        <dbReference type="EMBL" id="KAK4735218.1"/>
    </source>
</evidence>
<protein>
    <submittedName>
        <fullName evidence="1">Uncharacterized protein</fullName>
    </submittedName>
</protein>
<organism evidence="1 2">
    <name type="scientific">Solanum pinnatisectum</name>
    <name type="common">tansyleaf nightshade</name>
    <dbReference type="NCBI Taxonomy" id="50273"/>
    <lineage>
        <taxon>Eukaryota</taxon>
        <taxon>Viridiplantae</taxon>
        <taxon>Streptophyta</taxon>
        <taxon>Embryophyta</taxon>
        <taxon>Tracheophyta</taxon>
        <taxon>Spermatophyta</taxon>
        <taxon>Magnoliopsida</taxon>
        <taxon>eudicotyledons</taxon>
        <taxon>Gunneridae</taxon>
        <taxon>Pentapetalae</taxon>
        <taxon>asterids</taxon>
        <taxon>lamiids</taxon>
        <taxon>Solanales</taxon>
        <taxon>Solanaceae</taxon>
        <taxon>Solanoideae</taxon>
        <taxon>Solaneae</taxon>
        <taxon>Solanum</taxon>
    </lineage>
</organism>
<dbReference type="AlphaFoldDB" id="A0AAV9MBD2"/>
<proteinExistence type="predicted"/>
<comment type="caution">
    <text evidence="1">The sequence shown here is derived from an EMBL/GenBank/DDBJ whole genome shotgun (WGS) entry which is preliminary data.</text>
</comment>
<accession>A0AAV9MBD2</accession>
<evidence type="ECO:0000313" key="2">
    <source>
        <dbReference type="Proteomes" id="UP001311915"/>
    </source>
</evidence>
<dbReference type="PANTHER" id="PTHR38224">
    <property type="entry name" value="PHLOEM SPECIFIC PROTEIN"/>
    <property type="match status" value="1"/>
</dbReference>
<keyword evidence="2" id="KW-1185">Reference proteome</keyword>
<reference evidence="1 2" key="1">
    <citation type="submission" date="2023-10" db="EMBL/GenBank/DDBJ databases">
        <title>Genome-Wide Identification Analysis in wild type Solanum Pinnatisectum Reveals Some Genes Defensing Phytophthora Infestans.</title>
        <authorList>
            <person name="Sun C."/>
        </authorList>
    </citation>
    <scope>NUCLEOTIDE SEQUENCE [LARGE SCALE GENOMIC DNA]</scope>
    <source>
        <strain evidence="1">LQN</strain>
        <tissue evidence="1">Leaf</tissue>
    </source>
</reference>